<feature type="domain" description="Disease resistance R13L4/SHOC-2-like LRR" evidence="6">
    <location>
        <begin position="920"/>
        <end position="1113"/>
    </location>
</feature>
<dbReference type="PANTHER" id="PTHR23155">
    <property type="entry name" value="DISEASE RESISTANCE PROTEIN RP"/>
    <property type="match status" value="1"/>
</dbReference>
<dbReference type="GO" id="GO:0042742">
    <property type="term" value="P:defense response to bacterium"/>
    <property type="evidence" value="ECO:0007669"/>
    <property type="project" value="UniProtKB-ARBA"/>
</dbReference>
<dbReference type="InterPro" id="IPR027417">
    <property type="entry name" value="P-loop_NTPase"/>
</dbReference>
<dbReference type="PRINTS" id="PR00364">
    <property type="entry name" value="DISEASERSIST"/>
</dbReference>
<feature type="domain" description="NB-ARC" evidence="4">
    <location>
        <begin position="339"/>
        <end position="518"/>
    </location>
</feature>
<feature type="domain" description="Disease resistance R13L4/SHOC-2-like LRR" evidence="6">
    <location>
        <begin position="722"/>
        <end position="884"/>
    </location>
</feature>
<dbReference type="InterPro" id="IPR058922">
    <property type="entry name" value="WHD_DRP"/>
</dbReference>
<dbReference type="GO" id="GO:0043531">
    <property type="term" value="F:ADP binding"/>
    <property type="evidence" value="ECO:0007669"/>
    <property type="project" value="InterPro"/>
</dbReference>
<evidence type="ECO:0000256" key="1">
    <source>
        <dbReference type="ARBA" id="ARBA00022737"/>
    </source>
</evidence>
<dbReference type="GO" id="GO:0009626">
    <property type="term" value="P:plant-type hypersensitive response"/>
    <property type="evidence" value="ECO:0007669"/>
    <property type="project" value="UniProtKB-ARBA"/>
</dbReference>
<evidence type="ECO:0000256" key="2">
    <source>
        <dbReference type="ARBA" id="ARBA00022821"/>
    </source>
</evidence>
<keyword evidence="1" id="KW-0677">Repeat</keyword>
<keyword evidence="8" id="KW-1185">Reference proteome</keyword>
<dbReference type="EMBL" id="CP144750">
    <property type="protein sequence ID" value="WVZ82782.1"/>
    <property type="molecule type" value="Genomic_DNA"/>
</dbReference>
<dbReference type="Proteomes" id="UP001341281">
    <property type="component" value="Chromosome 06"/>
</dbReference>
<evidence type="ECO:0000259" key="5">
    <source>
        <dbReference type="Pfam" id="PF23559"/>
    </source>
</evidence>
<keyword evidence="2" id="KW-0611">Plant defense</keyword>
<dbReference type="GO" id="GO:0002758">
    <property type="term" value="P:innate immune response-activating signaling pathway"/>
    <property type="evidence" value="ECO:0007669"/>
    <property type="project" value="UniProtKB-ARBA"/>
</dbReference>
<dbReference type="Gene3D" id="3.80.10.10">
    <property type="entry name" value="Ribonuclease Inhibitor"/>
    <property type="match status" value="2"/>
</dbReference>
<reference evidence="7 8" key="1">
    <citation type="submission" date="2024-02" db="EMBL/GenBank/DDBJ databases">
        <title>High-quality chromosome-scale genome assembly of Pensacola bahiagrass (Paspalum notatum Flugge var. saurae).</title>
        <authorList>
            <person name="Vega J.M."/>
            <person name="Podio M."/>
            <person name="Orjuela J."/>
            <person name="Siena L.A."/>
            <person name="Pessino S.C."/>
            <person name="Combes M.C."/>
            <person name="Mariac C."/>
            <person name="Albertini E."/>
            <person name="Pupilli F."/>
            <person name="Ortiz J.P.A."/>
            <person name="Leblanc O."/>
        </authorList>
    </citation>
    <scope>NUCLEOTIDE SEQUENCE [LARGE SCALE GENOMIC DNA]</scope>
    <source>
        <strain evidence="7">R1</strain>
        <tissue evidence="7">Leaf</tissue>
    </source>
</reference>
<dbReference type="SUPFAM" id="SSF52540">
    <property type="entry name" value="P-loop containing nucleoside triphosphate hydrolases"/>
    <property type="match status" value="1"/>
</dbReference>
<name>A0AAQ3X273_PASNO</name>
<gene>
    <name evidence="7" type="ORF">U9M48_030009</name>
</gene>
<evidence type="ECO:0000259" key="4">
    <source>
        <dbReference type="Pfam" id="PF00931"/>
    </source>
</evidence>
<evidence type="ECO:0000313" key="7">
    <source>
        <dbReference type="EMBL" id="WVZ82782.1"/>
    </source>
</evidence>
<dbReference type="AlphaFoldDB" id="A0AAQ3X273"/>
<evidence type="ECO:0000313" key="8">
    <source>
        <dbReference type="Proteomes" id="UP001341281"/>
    </source>
</evidence>
<dbReference type="Pfam" id="PF23598">
    <property type="entry name" value="LRR_14"/>
    <property type="match status" value="2"/>
</dbReference>
<dbReference type="InterPro" id="IPR055414">
    <property type="entry name" value="LRR_R13L4/SHOC2-like"/>
</dbReference>
<dbReference type="SUPFAM" id="SSF52058">
    <property type="entry name" value="L domain-like"/>
    <property type="match status" value="1"/>
</dbReference>
<organism evidence="7 8">
    <name type="scientific">Paspalum notatum var. saurae</name>
    <dbReference type="NCBI Taxonomy" id="547442"/>
    <lineage>
        <taxon>Eukaryota</taxon>
        <taxon>Viridiplantae</taxon>
        <taxon>Streptophyta</taxon>
        <taxon>Embryophyta</taxon>
        <taxon>Tracheophyta</taxon>
        <taxon>Spermatophyta</taxon>
        <taxon>Magnoliopsida</taxon>
        <taxon>Liliopsida</taxon>
        <taxon>Poales</taxon>
        <taxon>Poaceae</taxon>
        <taxon>PACMAD clade</taxon>
        <taxon>Panicoideae</taxon>
        <taxon>Andropogonodae</taxon>
        <taxon>Paspaleae</taxon>
        <taxon>Paspalinae</taxon>
        <taxon>Paspalum</taxon>
    </lineage>
</organism>
<dbReference type="PANTHER" id="PTHR23155:SF1210">
    <property type="entry name" value="AAA+ ATPASE DOMAIN-CONTAINING PROTEIN"/>
    <property type="match status" value="1"/>
</dbReference>
<evidence type="ECO:0000256" key="3">
    <source>
        <dbReference type="SAM" id="MobiDB-lite"/>
    </source>
</evidence>
<dbReference type="Pfam" id="PF00931">
    <property type="entry name" value="NB-ARC"/>
    <property type="match status" value="1"/>
</dbReference>
<sequence>MALAAGAIGSLLPKLHELSKEEHNRVGWVIMSLIRKLERIQDDLRRVSDDDQQVNLWAMDARNLSYRIDGLIGKLITRGPQTAIRAGDIIGSINLKLSTAKARRQFAGDIENAKRLVDEFVARHERYRIDSTIFPFRPPRSPPPDLDEQGDEEDTGVGMSTEAELDAILADADHIYKLPSWVKEGIKFLRADLQIVTVVLRKIAQVPVDELDEVTEAWVQDMRDVSRNIKRAVRHFLAGIGSPGQSRGKGYNIKPLKARLQFAIEVRDLKQCLLEVADRRRRYDLRELRVLPKRNSDDNDVAVDARLPEQLQDLESLVAVDGHRDILEHLLMPEGSTSKQQLKLVSIVGPAGVGKTTLAKAVYRILAPRFDCAAWVSLPNLPGMKAVLHDLLWQIDEQKRQHAATSSNKAQHAAPETLDAALHQAMGEAAIVAMDERDLIDKISQSLHDKRYFVVIDGIWESAAWNTMKHALVGKSNGSAVLTTSRKVDIAEYVGCVYRLVPLSKADSRKLFYKRLLHSEDNCPPALEAKSEQFIENCGGIPAAIIAMADSLASKPWTVKDWYEVHGPADYILDRGPNDTRRTLDKSYNELPDHLKPCLLYLSMFPKGCEIRGEHLVFLWIAEGFIQETQGETLQEVGQSYVKELIKRKFIKSLEVDAEGKALSCSVYDMVHDLIISKSREQNFVTVIDGRQSIYLPERVHHLSIQGNSSEQPLLQVPWPDVRTLMVYSDANLMPSLSSFRELRALDLGGCDSLQYDHLKGIENSFLLKYLVIGGSCITGLPKEIASLKLLQTLDLRASGLKELSESIVLVRHLERLYVNSHMKIPEWIGKMEALKELGDINISKPELLKELHKLTKLRVLRMAIWTWDDSYNEALLEYLCSLVQESREASGSVREPTNRPLLSRFNLLKSGLFAGTQTNPLATQLAWNQNIKSLSILTCCSLHFLDKLDAKWAPPGLQSLEIRESSFLALPKWIASLHNLSSLTIEVYKLSQEMVDILGKLQSLCSLSLTSKHAPEGKFGMVPDGFKNLTSFNFATNAMGQLFASEPKAMQILKRLQLSFKALQTEDINQGFSFGIENLCSLEHVRVEIVCFNTTRCVVENAEAAIQEAISMGRSRCPNLEIRRVRDGDMIESEEEMAVSNIKQQQKETKNKKKRLITWNQIKE</sequence>
<proteinExistence type="predicted"/>
<accession>A0AAQ3X273</accession>
<dbReference type="Gene3D" id="3.40.50.300">
    <property type="entry name" value="P-loop containing nucleotide triphosphate hydrolases"/>
    <property type="match status" value="1"/>
</dbReference>
<feature type="compositionally biased region" description="Acidic residues" evidence="3">
    <location>
        <begin position="145"/>
        <end position="155"/>
    </location>
</feature>
<dbReference type="FunFam" id="1.10.10.10:FF:000322">
    <property type="entry name" value="Probable disease resistance protein At1g63360"/>
    <property type="match status" value="1"/>
</dbReference>
<dbReference type="InterPro" id="IPR032675">
    <property type="entry name" value="LRR_dom_sf"/>
</dbReference>
<dbReference type="InterPro" id="IPR044974">
    <property type="entry name" value="Disease_R_plants"/>
</dbReference>
<dbReference type="Pfam" id="PF23559">
    <property type="entry name" value="WHD_DRP"/>
    <property type="match status" value="1"/>
</dbReference>
<dbReference type="InterPro" id="IPR002182">
    <property type="entry name" value="NB-ARC"/>
</dbReference>
<feature type="domain" description="Disease resistance protein winged helix" evidence="5">
    <location>
        <begin position="604"/>
        <end position="675"/>
    </location>
</feature>
<dbReference type="Gene3D" id="1.10.10.10">
    <property type="entry name" value="Winged helix-like DNA-binding domain superfamily/Winged helix DNA-binding domain"/>
    <property type="match status" value="1"/>
</dbReference>
<dbReference type="InterPro" id="IPR036388">
    <property type="entry name" value="WH-like_DNA-bd_sf"/>
</dbReference>
<dbReference type="Gene3D" id="1.20.5.4130">
    <property type="match status" value="2"/>
</dbReference>
<evidence type="ECO:0008006" key="9">
    <source>
        <dbReference type="Google" id="ProtNLM"/>
    </source>
</evidence>
<evidence type="ECO:0000259" key="6">
    <source>
        <dbReference type="Pfam" id="PF23598"/>
    </source>
</evidence>
<protein>
    <recommendedName>
        <fullName evidence="9">AAA+ ATPase domain-containing protein</fullName>
    </recommendedName>
</protein>
<feature type="region of interest" description="Disordered" evidence="3">
    <location>
        <begin position="133"/>
        <end position="156"/>
    </location>
</feature>